<dbReference type="OrthoDB" id="3934656at2759"/>
<feature type="transmembrane region" description="Helical" evidence="6">
    <location>
        <begin position="6"/>
        <end position="27"/>
    </location>
</feature>
<dbReference type="PANTHER" id="PTHR24305:SF180">
    <property type="entry name" value="P450, PUTATIVE (EUROFUNG)-RELATED"/>
    <property type="match status" value="1"/>
</dbReference>
<keyword evidence="5" id="KW-0560">Oxidoreductase</keyword>
<evidence type="ECO:0000256" key="4">
    <source>
        <dbReference type="PIRSR" id="PIRSR602401-1"/>
    </source>
</evidence>
<dbReference type="PRINTS" id="PR00463">
    <property type="entry name" value="EP450I"/>
</dbReference>
<dbReference type="GO" id="GO:0005506">
    <property type="term" value="F:iron ion binding"/>
    <property type="evidence" value="ECO:0007669"/>
    <property type="project" value="InterPro"/>
</dbReference>
<dbReference type="GO" id="GO:0016705">
    <property type="term" value="F:oxidoreductase activity, acting on paired donors, with incorporation or reduction of molecular oxygen"/>
    <property type="evidence" value="ECO:0007669"/>
    <property type="project" value="InterPro"/>
</dbReference>
<dbReference type="STRING" id="2656787.A0A370TUL2"/>
<dbReference type="PROSITE" id="PS00086">
    <property type="entry name" value="CYTOCHROME_P450"/>
    <property type="match status" value="1"/>
</dbReference>
<reference evidence="7 8" key="1">
    <citation type="journal article" date="2018" name="IMA Fungus">
        <title>IMA Genome-F 9: Draft genome sequence of Annulohypoxylon stygium, Aspergillus mulundensis, Berkeleyomyces basicola (syn. Thielaviopsis basicola), Ceratocystis smalleyi, two Cercospora beticola strains, Coleophoma cylindrospora, Fusarium fracticaudum, Phialophora cf. hyalina, and Morchella septimelata.</title>
        <authorList>
            <person name="Wingfield B.D."/>
            <person name="Bills G.F."/>
            <person name="Dong Y."/>
            <person name="Huang W."/>
            <person name="Nel W.J."/>
            <person name="Swalarsk-Parry B.S."/>
            <person name="Vaghefi N."/>
            <person name="Wilken P.M."/>
            <person name="An Z."/>
            <person name="de Beer Z.W."/>
            <person name="De Vos L."/>
            <person name="Chen L."/>
            <person name="Duong T.A."/>
            <person name="Gao Y."/>
            <person name="Hammerbacher A."/>
            <person name="Kikkert J.R."/>
            <person name="Li Y."/>
            <person name="Li H."/>
            <person name="Li K."/>
            <person name="Li Q."/>
            <person name="Liu X."/>
            <person name="Ma X."/>
            <person name="Naidoo K."/>
            <person name="Pethybridge S.J."/>
            <person name="Sun J."/>
            <person name="Steenkamp E.T."/>
            <person name="van der Nest M.A."/>
            <person name="van Wyk S."/>
            <person name="Wingfield M.J."/>
            <person name="Xiong C."/>
            <person name="Yue Q."/>
            <person name="Zhang X."/>
        </authorList>
    </citation>
    <scope>NUCLEOTIDE SEQUENCE [LARGE SCALE GENOMIC DNA]</scope>
    <source>
        <strain evidence="7 8">BP 5553</strain>
    </source>
</reference>
<feature type="binding site" description="axial binding residue" evidence="4">
    <location>
        <position position="455"/>
    </location>
    <ligand>
        <name>heme</name>
        <dbReference type="ChEBI" id="CHEBI:30413"/>
    </ligand>
    <ligandPart>
        <name>Fe</name>
        <dbReference type="ChEBI" id="CHEBI:18248"/>
    </ligandPart>
</feature>
<dbReference type="InterPro" id="IPR017972">
    <property type="entry name" value="Cyt_P450_CS"/>
</dbReference>
<proteinExistence type="inferred from homology"/>
<dbReference type="Gene3D" id="1.10.630.10">
    <property type="entry name" value="Cytochrome P450"/>
    <property type="match status" value="1"/>
</dbReference>
<comment type="similarity">
    <text evidence="5">Belongs to the cytochrome P450 family.</text>
</comment>
<keyword evidence="8" id="KW-1185">Reference proteome</keyword>
<gene>
    <name evidence="7" type="ORF">BP5553_03572</name>
</gene>
<keyword evidence="4 5" id="KW-0349">Heme</keyword>
<accession>A0A370TUL2</accession>
<dbReference type="EMBL" id="NPIC01000002">
    <property type="protein sequence ID" value="RDL39232.1"/>
    <property type="molecule type" value="Genomic_DNA"/>
</dbReference>
<protein>
    <recommendedName>
        <fullName evidence="9">Cytochrome P450</fullName>
    </recommendedName>
</protein>
<evidence type="ECO:0000256" key="2">
    <source>
        <dbReference type="ARBA" id="ARBA00022723"/>
    </source>
</evidence>
<comment type="cofactor">
    <cofactor evidence="1 4">
        <name>heme</name>
        <dbReference type="ChEBI" id="CHEBI:30413"/>
    </cofactor>
</comment>
<dbReference type="InterPro" id="IPR001128">
    <property type="entry name" value="Cyt_P450"/>
</dbReference>
<dbReference type="InterPro" id="IPR002401">
    <property type="entry name" value="Cyt_P450_E_grp-I"/>
</dbReference>
<organism evidence="7 8">
    <name type="scientific">Venustampulla echinocandica</name>
    <dbReference type="NCBI Taxonomy" id="2656787"/>
    <lineage>
        <taxon>Eukaryota</taxon>
        <taxon>Fungi</taxon>
        <taxon>Dikarya</taxon>
        <taxon>Ascomycota</taxon>
        <taxon>Pezizomycotina</taxon>
        <taxon>Leotiomycetes</taxon>
        <taxon>Helotiales</taxon>
        <taxon>Pleuroascaceae</taxon>
        <taxon>Venustampulla</taxon>
    </lineage>
</organism>
<keyword evidence="5" id="KW-0503">Monooxygenase</keyword>
<dbReference type="InterPro" id="IPR050121">
    <property type="entry name" value="Cytochrome_P450_monoxygenase"/>
</dbReference>
<sequence>MFLASVFLQVFGSIVILIASNLIWGYIRSPIKNIPGPFFAKFTNLWRFFDTWGGRPDLTQRILHERYGAAVQIGPNMVSLSDPKLLRTIYNTKGDFLKSNFYRVNDTKVGSTIFQTVFGTQSNESHSAHLRPISKFYKMHNLLQYEPQVSRTIDQFCEHLDEQFIDGSNAGKTCNMDDWLLYFAWDVIGELTFSKPMGFMEKGCDFNGLLADADKAQDYFAVVGQIPSLDHWLAKNPVRPIGPPSFDHAAAFCAQKSIDRQKGTDGKASDQRDMLDDFIGAMKLSPEQINDNGVVSALLVNIMAGADTTASLLRAVIYFALKNPSVVKKLQRELDAAQLSRPVTYAAAKDLPYLDAVIKEAGRMHPGVGLVLERIVPSAGLTLTDGTVIPPGTIVGMNSWVVHQNKRVYGEDAASFRPERWLRDEAKGETEEEFLPRLLMMKQTDLSFGAGNRVCLGKNVSIMESYKVIATLFMTYDMSFVDPEKEWHVQNSWFVRQTGIDITLRRRTANA</sequence>
<dbReference type="PANTHER" id="PTHR24305">
    <property type="entry name" value="CYTOCHROME P450"/>
    <property type="match status" value="1"/>
</dbReference>
<keyword evidence="6" id="KW-0472">Membrane</keyword>
<dbReference type="Pfam" id="PF00067">
    <property type="entry name" value="p450"/>
    <property type="match status" value="1"/>
</dbReference>
<dbReference type="Proteomes" id="UP000254866">
    <property type="component" value="Unassembled WGS sequence"/>
</dbReference>
<keyword evidence="6" id="KW-0812">Transmembrane</keyword>
<dbReference type="RefSeq" id="XP_031871888.1">
    <property type="nucleotide sequence ID" value="XM_032012195.1"/>
</dbReference>
<keyword evidence="6" id="KW-1133">Transmembrane helix</keyword>
<keyword evidence="2 4" id="KW-0479">Metal-binding</keyword>
<dbReference type="PRINTS" id="PR00385">
    <property type="entry name" value="P450"/>
</dbReference>
<dbReference type="InterPro" id="IPR036396">
    <property type="entry name" value="Cyt_P450_sf"/>
</dbReference>
<evidence type="ECO:0000313" key="7">
    <source>
        <dbReference type="EMBL" id="RDL39232.1"/>
    </source>
</evidence>
<evidence type="ECO:0000256" key="3">
    <source>
        <dbReference type="ARBA" id="ARBA00023004"/>
    </source>
</evidence>
<name>A0A370TUL2_9HELO</name>
<dbReference type="CDD" id="cd11060">
    <property type="entry name" value="CYP57A1-like"/>
    <property type="match status" value="1"/>
</dbReference>
<dbReference type="GeneID" id="43596421"/>
<evidence type="ECO:0000256" key="1">
    <source>
        <dbReference type="ARBA" id="ARBA00001971"/>
    </source>
</evidence>
<dbReference type="AlphaFoldDB" id="A0A370TUL2"/>
<evidence type="ECO:0008006" key="9">
    <source>
        <dbReference type="Google" id="ProtNLM"/>
    </source>
</evidence>
<evidence type="ECO:0000313" key="8">
    <source>
        <dbReference type="Proteomes" id="UP000254866"/>
    </source>
</evidence>
<comment type="caution">
    <text evidence="7">The sequence shown here is derived from an EMBL/GenBank/DDBJ whole genome shotgun (WGS) entry which is preliminary data.</text>
</comment>
<dbReference type="SUPFAM" id="SSF48264">
    <property type="entry name" value="Cytochrome P450"/>
    <property type="match status" value="1"/>
</dbReference>
<evidence type="ECO:0000256" key="5">
    <source>
        <dbReference type="RuleBase" id="RU000461"/>
    </source>
</evidence>
<evidence type="ECO:0000256" key="6">
    <source>
        <dbReference type="SAM" id="Phobius"/>
    </source>
</evidence>
<keyword evidence="3 4" id="KW-0408">Iron</keyword>
<dbReference type="GO" id="GO:0020037">
    <property type="term" value="F:heme binding"/>
    <property type="evidence" value="ECO:0007669"/>
    <property type="project" value="InterPro"/>
</dbReference>
<dbReference type="GO" id="GO:0004497">
    <property type="term" value="F:monooxygenase activity"/>
    <property type="evidence" value="ECO:0007669"/>
    <property type="project" value="UniProtKB-KW"/>
</dbReference>